<reference evidence="1 2" key="1">
    <citation type="submission" date="2018-02" db="EMBL/GenBank/DDBJ databases">
        <title>Novel Leptospira species isolated from soil and water in Japan.</title>
        <authorList>
            <person name="Nakao R."/>
            <person name="Masuzawa T."/>
        </authorList>
    </citation>
    <scope>NUCLEOTIDE SEQUENCE [LARGE SCALE GENOMIC DNA]</scope>
    <source>
        <strain evidence="1 2">YH101</strain>
    </source>
</reference>
<accession>A0A2P2E5G7</accession>
<comment type="caution">
    <text evidence="1">The sequence shown here is derived from an EMBL/GenBank/DDBJ whole genome shotgun (WGS) entry which is preliminary data.</text>
</comment>
<evidence type="ECO:0000313" key="1">
    <source>
        <dbReference type="EMBL" id="GBF52094.1"/>
    </source>
</evidence>
<dbReference type="AlphaFoldDB" id="A0A2P2E5G7"/>
<dbReference type="EMBL" id="BFBB01000010">
    <property type="protein sequence ID" value="GBF52094.1"/>
    <property type="molecule type" value="Genomic_DNA"/>
</dbReference>
<sequence>MTPWVSWACVEILKEILALNKKGASGKTTSVVSEAHVKLAENEGENAIAVAVAALSMGREKLKVIAFVFGEPIQTFVNALLSIFSWVEPPLLQSLTDPVAIKTLEISGNDPATVVSPIVKEAEYTSFKSLPSLDSQFLVKV</sequence>
<name>A0A2P2E5G7_9LEPT</name>
<evidence type="ECO:0000313" key="2">
    <source>
        <dbReference type="Proteomes" id="UP000245133"/>
    </source>
</evidence>
<protein>
    <submittedName>
        <fullName evidence="1">Uncharacterized protein</fullName>
    </submittedName>
</protein>
<keyword evidence="2" id="KW-1185">Reference proteome</keyword>
<dbReference type="Proteomes" id="UP000245133">
    <property type="component" value="Unassembled WGS sequence"/>
</dbReference>
<organism evidence="1 2">
    <name type="scientific">Leptospira ryugenii</name>
    <dbReference type="NCBI Taxonomy" id="1917863"/>
    <lineage>
        <taxon>Bacteria</taxon>
        <taxon>Pseudomonadati</taxon>
        <taxon>Spirochaetota</taxon>
        <taxon>Spirochaetia</taxon>
        <taxon>Leptospirales</taxon>
        <taxon>Leptospiraceae</taxon>
        <taxon>Leptospira</taxon>
    </lineage>
</organism>
<gene>
    <name evidence="1" type="ORF">LPTSP4_36320</name>
</gene>
<proteinExistence type="predicted"/>